<dbReference type="EMBL" id="FN653531">
    <property type="protein sequence ID" value="CBY15492.1"/>
    <property type="molecule type" value="Genomic_DNA"/>
</dbReference>
<reference evidence="1" key="1">
    <citation type="journal article" date="2010" name="Science">
        <title>Plasticity of animal genome architecture unmasked by rapid evolution of a pelagic tunicate.</title>
        <authorList>
            <person name="Denoeud F."/>
            <person name="Henriet S."/>
            <person name="Mungpakdee S."/>
            <person name="Aury J.M."/>
            <person name="Da Silva C."/>
            <person name="Brinkmann H."/>
            <person name="Mikhaleva J."/>
            <person name="Olsen L.C."/>
            <person name="Jubin C."/>
            <person name="Canestro C."/>
            <person name="Bouquet J.M."/>
            <person name="Danks G."/>
            <person name="Poulain J."/>
            <person name="Campsteijn C."/>
            <person name="Adamski M."/>
            <person name="Cross I."/>
            <person name="Yadetie F."/>
            <person name="Muffato M."/>
            <person name="Louis A."/>
            <person name="Butcher S."/>
            <person name="Tsagkogeorga G."/>
            <person name="Konrad A."/>
            <person name="Singh S."/>
            <person name="Jensen M.F."/>
            <person name="Cong E.H."/>
            <person name="Eikeseth-Otteraa H."/>
            <person name="Noel B."/>
            <person name="Anthouard V."/>
            <person name="Porcel B.M."/>
            <person name="Kachouri-Lafond R."/>
            <person name="Nishino A."/>
            <person name="Ugolini M."/>
            <person name="Chourrout P."/>
            <person name="Nishida H."/>
            <person name="Aasland R."/>
            <person name="Huzurbazar S."/>
            <person name="Westhof E."/>
            <person name="Delsuc F."/>
            <person name="Lehrach H."/>
            <person name="Reinhardt R."/>
            <person name="Weissenbach J."/>
            <person name="Roy S.W."/>
            <person name="Artiguenave F."/>
            <person name="Postlethwait J.H."/>
            <person name="Manak J.R."/>
            <person name="Thompson E.M."/>
            <person name="Jaillon O."/>
            <person name="Du Pasquier L."/>
            <person name="Boudinot P."/>
            <person name="Liberles D.A."/>
            <person name="Volff J.N."/>
            <person name="Philippe H."/>
            <person name="Lenhard B."/>
            <person name="Roest Crollius H."/>
            <person name="Wincker P."/>
            <person name="Chourrout D."/>
        </authorList>
    </citation>
    <scope>NUCLEOTIDE SEQUENCE [LARGE SCALE GENOMIC DNA]</scope>
</reference>
<proteinExistence type="predicted"/>
<evidence type="ECO:0000313" key="1">
    <source>
        <dbReference type="EMBL" id="CBY15492.1"/>
    </source>
</evidence>
<evidence type="ECO:0008006" key="3">
    <source>
        <dbReference type="Google" id="ProtNLM"/>
    </source>
</evidence>
<evidence type="ECO:0000313" key="2">
    <source>
        <dbReference type="Proteomes" id="UP000001307"/>
    </source>
</evidence>
<name>E4Y0T4_OIKDI</name>
<dbReference type="Proteomes" id="UP000001307">
    <property type="component" value="Unassembled WGS sequence"/>
</dbReference>
<gene>
    <name evidence="1" type="ORF">GSOID_T00013770001</name>
</gene>
<sequence>MRNYIKKNSDFKPREKDESIKERHYLTLDYTSDRVNKIGKQISNIIRKVTPGFKVVLAFKSIRLASIHEQATFFTSRLKRKLEDKERSGLIYSFECECGSKYIGETLRTFHKRRLEHTRCSSTTAVSDHINRCDIFNAAFDLYRGTPNASEYLTRYSFARSKFRIVHNNLHHHFKRKLTESFMIKLFKPKLNEQVKFLKVDFI</sequence>
<protein>
    <recommendedName>
        <fullName evidence="3">GIY-YIG domain-containing protein</fullName>
    </recommendedName>
</protein>
<accession>E4Y0T4</accession>
<dbReference type="AlphaFoldDB" id="E4Y0T4"/>
<organism evidence="1">
    <name type="scientific">Oikopleura dioica</name>
    <name type="common">Tunicate</name>
    <dbReference type="NCBI Taxonomy" id="34765"/>
    <lineage>
        <taxon>Eukaryota</taxon>
        <taxon>Metazoa</taxon>
        <taxon>Chordata</taxon>
        <taxon>Tunicata</taxon>
        <taxon>Appendicularia</taxon>
        <taxon>Copelata</taxon>
        <taxon>Oikopleuridae</taxon>
        <taxon>Oikopleura</taxon>
    </lineage>
</organism>
<dbReference type="InParanoid" id="E4Y0T4"/>
<keyword evidence="2" id="KW-1185">Reference proteome</keyword>
<dbReference type="OrthoDB" id="10034600at2759"/>